<comment type="caution">
    <text evidence="1">The sequence shown here is derived from an EMBL/GenBank/DDBJ whole genome shotgun (WGS) entry which is preliminary data.</text>
</comment>
<dbReference type="Proteomes" id="UP001482620">
    <property type="component" value="Unassembled WGS sequence"/>
</dbReference>
<dbReference type="EMBL" id="JAHRIQ010004631">
    <property type="protein sequence ID" value="MEQ2222858.1"/>
    <property type="molecule type" value="Genomic_DNA"/>
</dbReference>
<proteinExistence type="predicted"/>
<sequence length="106" mass="11888">MRLGVYGGLGLTQVSRSSVRMKVTATPACCHLQLHYLERLNPPRHGSPTQLTGWAGATFVREAAKRPMVTLEQIISDVYNLLTEQFVVHSLHQEERVARPKPLLKV</sequence>
<accession>A0ABV0SQJ0</accession>
<name>A0ABV0SQJ0_9TELE</name>
<protein>
    <submittedName>
        <fullName evidence="1">Uncharacterized protein</fullName>
    </submittedName>
</protein>
<reference evidence="1 2" key="1">
    <citation type="submission" date="2021-06" db="EMBL/GenBank/DDBJ databases">
        <authorList>
            <person name="Palmer J.M."/>
        </authorList>
    </citation>
    <scope>NUCLEOTIDE SEQUENCE [LARGE SCALE GENOMIC DNA]</scope>
    <source>
        <strain evidence="2">if_2019</strain>
        <tissue evidence="1">Muscle</tissue>
    </source>
</reference>
<evidence type="ECO:0000313" key="1">
    <source>
        <dbReference type="EMBL" id="MEQ2222858.1"/>
    </source>
</evidence>
<evidence type="ECO:0000313" key="2">
    <source>
        <dbReference type="Proteomes" id="UP001482620"/>
    </source>
</evidence>
<keyword evidence="2" id="KW-1185">Reference proteome</keyword>
<organism evidence="1 2">
    <name type="scientific">Ilyodon furcidens</name>
    <name type="common">goldbreast splitfin</name>
    <dbReference type="NCBI Taxonomy" id="33524"/>
    <lineage>
        <taxon>Eukaryota</taxon>
        <taxon>Metazoa</taxon>
        <taxon>Chordata</taxon>
        <taxon>Craniata</taxon>
        <taxon>Vertebrata</taxon>
        <taxon>Euteleostomi</taxon>
        <taxon>Actinopterygii</taxon>
        <taxon>Neopterygii</taxon>
        <taxon>Teleostei</taxon>
        <taxon>Neoteleostei</taxon>
        <taxon>Acanthomorphata</taxon>
        <taxon>Ovalentaria</taxon>
        <taxon>Atherinomorphae</taxon>
        <taxon>Cyprinodontiformes</taxon>
        <taxon>Goodeidae</taxon>
        <taxon>Ilyodon</taxon>
    </lineage>
</organism>
<gene>
    <name evidence="1" type="ORF">ILYODFUR_030753</name>
</gene>